<dbReference type="KEGG" id="lcre:Pla8534_48450"/>
<dbReference type="Gene3D" id="2.30.30.40">
    <property type="entry name" value="SH3 Domains"/>
    <property type="match status" value="1"/>
</dbReference>
<dbReference type="OrthoDB" id="9794382at2"/>
<dbReference type="InterPro" id="IPR002545">
    <property type="entry name" value="CheW-lke_dom"/>
</dbReference>
<reference evidence="2 3" key="1">
    <citation type="submission" date="2019-02" db="EMBL/GenBank/DDBJ databases">
        <title>Deep-cultivation of Planctomycetes and their phenomic and genomic characterization uncovers novel biology.</title>
        <authorList>
            <person name="Wiegand S."/>
            <person name="Jogler M."/>
            <person name="Boedeker C."/>
            <person name="Pinto D."/>
            <person name="Vollmers J."/>
            <person name="Rivas-Marin E."/>
            <person name="Kohn T."/>
            <person name="Peeters S.H."/>
            <person name="Heuer A."/>
            <person name="Rast P."/>
            <person name="Oberbeckmann S."/>
            <person name="Bunk B."/>
            <person name="Jeske O."/>
            <person name="Meyerdierks A."/>
            <person name="Storesund J.E."/>
            <person name="Kallscheuer N."/>
            <person name="Luecker S."/>
            <person name="Lage O.M."/>
            <person name="Pohl T."/>
            <person name="Merkel B.J."/>
            <person name="Hornburger P."/>
            <person name="Mueller R.-W."/>
            <person name="Bruemmer F."/>
            <person name="Labrenz M."/>
            <person name="Spormann A.M."/>
            <person name="Op den Camp H."/>
            <person name="Overmann J."/>
            <person name="Amann R."/>
            <person name="Jetten M.S.M."/>
            <person name="Mascher T."/>
            <person name="Medema M.H."/>
            <person name="Devos D.P."/>
            <person name="Kaster A.-K."/>
            <person name="Ovreas L."/>
            <person name="Rohde M."/>
            <person name="Galperin M.Y."/>
            <person name="Jogler C."/>
        </authorList>
    </citation>
    <scope>NUCLEOTIDE SEQUENCE [LARGE SCALE GENOMIC DNA]</scope>
    <source>
        <strain evidence="2 3">Pla85_3_4</strain>
    </source>
</reference>
<dbReference type="AlphaFoldDB" id="A0A518DYV0"/>
<dbReference type="InterPro" id="IPR036061">
    <property type="entry name" value="CheW-like_dom_sf"/>
</dbReference>
<dbReference type="EMBL" id="CP036433">
    <property type="protein sequence ID" value="QDU97020.1"/>
    <property type="molecule type" value="Genomic_DNA"/>
</dbReference>
<evidence type="ECO:0000313" key="3">
    <source>
        <dbReference type="Proteomes" id="UP000317648"/>
    </source>
</evidence>
<dbReference type="SUPFAM" id="SSF50341">
    <property type="entry name" value="CheW-like"/>
    <property type="match status" value="1"/>
</dbReference>
<proteinExistence type="predicted"/>
<feature type="domain" description="CheW-like" evidence="1">
    <location>
        <begin position="12"/>
        <end position="149"/>
    </location>
</feature>
<dbReference type="SMART" id="SM00260">
    <property type="entry name" value="CheW"/>
    <property type="match status" value="1"/>
</dbReference>
<evidence type="ECO:0000259" key="1">
    <source>
        <dbReference type="PROSITE" id="PS50851"/>
    </source>
</evidence>
<dbReference type="PANTHER" id="PTHR22617:SF23">
    <property type="entry name" value="CHEMOTAXIS PROTEIN CHEW"/>
    <property type="match status" value="1"/>
</dbReference>
<organism evidence="2 3">
    <name type="scientific">Lignipirellula cremea</name>
    <dbReference type="NCBI Taxonomy" id="2528010"/>
    <lineage>
        <taxon>Bacteria</taxon>
        <taxon>Pseudomonadati</taxon>
        <taxon>Planctomycetota</taxon>
        <taxon>Planctomycetia</taxon>
        <taxon>Pirellulales</taxon>
        <taxon>Pirellulaceae</taxon>
        <taxon>Lignipirellula</taxon>
    </lineage>
</organism>
<dbReference type="RefSeq" id="WP_145055803.1">
    <property type="nucleotide sequence ID" value="NZ_CP036433.1"/>
</dbReference>
<dbReference type="Gene3D" id="2.40.50.180">
    <property type="entry name" value="CheA-289, Domain 4"/>
    <property type="match status" value="1"/>
</dbReference>
<gene>
    <name evidence="2" type="ORF">Pla8534_48450</name>
</gene>
<accession>A0A518DYV0</accession>
<dbReference type="GO" id="GO:0005829">
    <property type="term" value="C:cytosol"/>
    <property type="evidence" value="ECO:0007669"/>
    <property type="project" value="TreeGrafter"/>
</dbReference>
<dbReference type="PANTHER" id="PTHR22617">
    <property type="entry name" value="CHEMOTAXIS SENSOR HISTIDINE KINASE-RELATED"/>
    <property type="match status" value="1"/>
</dbReference>
<dbReference type="PROSITE" id="PS50851">
    <property type="entry name" value="CHEW"/>
    <property type="match status" value="1"/>
</dbReference>
<dbReference type="GO" id="GO:0006935">
    <property type="term" value="P:chemotaxis"/>
    <property type="evidence" value="ECO:0007669"/>
    <property type="project" value="InterPro"/>
</dbReference>
<protein>
    <submittedName>
        <fullName evidence="2">Purine-binding chemotaxis protein</fullName>
    </submittedName>
</protein>
<dbReference type="Pfam" id="PF01584">
    <property type="entry name" value="CheW"/>
    <property type="match status" value="1"/>
</dbReference>
<dbReference type="InterPro" id="IPR039315">
    <property type="entry name" value="CheW"/>
</dbReference>
<dbReference type="Proteomes" id="UP000317648">
    <property type="component" value="Chromosome"/>
</dbReference>
<name>A0A518DYV0_9BACT</name>
<sequence length="159" mass="16812">MSKSTDSLSKAVGLALAVRLGESLHAIPIAAIEEVLPALPIEPVPHAPPFILGVVFVRGHLIPVVDAGERLGVPRKRPLEPPIVCVYCNQRLFGIEVDEALDLIDLDGAAVLSAEQAGAAAGFFAGVIDYQGEVIRLLDPEQLLGAEEKTQLQAIESHA</sequence>
<keyword evidence="3" id="KW-1185">Reference proteome</keyword>
<evidence type="ECO:0000313" key="2">
    <source>
        <dbReference type="EMBL" id="QDU97020.1"/>
    </source>
</evidence>
<dbReference type="GO" id="GO:0007165">
    <property type="term" value="P:signal transduction"/>
    <property type="evidence" value="ECO:0007669"/>
    <property type="project" value="InterPro"/>
</dbReference>